<evidence type="ECO:0000313" key="2">
    <source>
        <dbReference type="Proteomes" id="UP000231279"/>
    </source>
</evidence>
<evidence type="ECO:0000313" key="1">
    <source>
        <dbReference type="EMBL" id="PIN05850.1"/>
    </source>
</evidence>
<keyword evidence="2" id="KW-1185">Reference proteome</keyword>
<dbReference type="Proteomes" id="UP000231279">
    <property type="component" value="Unassembled WGS sequence"/>
</dbReference>
<gene>
    <name evidence="1" type="ORF">CDL12_21611</name>
</gene>
<dbReference type="AlphaFoldDB" id="A0A2G9GLF5"/>
<protein>
    <submittedName>
        <fullName evidence="1">Uncharacterized protein</fullName>
    </submittedName>
</protein>
<dbReference type="EMBL" id="NKXS01004602">
    <property type="protein sequence ID" value="PIN05850.1"/>
    <property type="molecule type" value="Genomic_DNA"/>
</dbReference>
<name>A0A2G9GLF5_9LAMI</name>
<proteinExistence type="predicted"/>
<comment type="caution">
    <text evidence="1">The sequence shown here is derived from an EMBL/GenBank/DDBJ whole genome shotgun (WGS) entry which is preliminary data.</text>
</comment>
<reference evidence="2" key="1">
    <citation type="journal article" date="2018" name="Gigascience">
        <title>Genome assembly of the Pink Ipe (Handroanthus impetiginosus, Bignoniaceae), a highly valued, ecologically keystone Neotropical timber forest tree.</title>
        <authorList>
            <person name="Silva-Junior O.B."/>
            <person name="Grattapaglia D."/>
            <person name="Novaes E."/>
            <person name="Collevatti R.G."/>
        </authorList>
    </citation>
    <scope>NUCLEOTIDE SEQUENCE [LARGE SCALE GENOMIC DNA]</scope>
    <source>
        <strain evidence="2">cv. UFG-1</strain>
    </source>
</reference>
<sequence>MSGSSSVAAVAVSVSSTVDDEHHIHHELALAADVNLIIQERKDQALLASCCPNLDTTVSSTVDDEHHIHHELALAADVNLIIQERKDQALLGVDQGVQEYINTYIKCVQGVARLIKLWGFDSRLQCENLKLASLKIELTLKDVNEMISIMEVSSLETSHFFLKIRIVNECTDIHFCDEENYKLVLTFLVVVFMKDKKEKDKQL</sequence>
<accession>A0A2G9GLF5</accession>
<organism evidence="1 2">
    <name type="scientific">Handroanthus impetiginosus</name>
    <dbReference type="NCBI Taxonomy" id="429701"/>
    <lineage>
        <taxon>Eukaryota</taxon>
        <taxon>Viridiplantae</taxon>
        <taxon>Streptophyta</taxon>
        <taxon>Embryophyta</taxon>
        <taxon>Tracheophyta</taxon>
        <taxon>Spermatophyta</taxon>
        <taxon>Magnoliopsida</taxon>
        <taxon>eudicotyledons</taxon>
        <taxon>Gunneridae</taxon>
        <taxon>Pentapetalae</taxon>
        <taxon>asterids</taxon>
        <taxon>lamiids</taxon>
        <taxon>Lamiales</taxon>
        <taxon>Bignoniaceae</taxon>
        <taxon>Crescentiina</taxon>
        <taxon>Tabebuia alliance</taxon>
        <taxon>Handroanthus</taxon>
    </lineage>
</organism>